<evidence type="ECO:0000313" key="3">
    <source>
        <dbReference type="EMBL" id="MDG0815951.1"/>
    </source>
</evidence>
<dbReference type="PANTHER" id="PTHR36113:SF6">
    <property type="entry name" value="FOSFOMYCIN RESISTANCE PROTEIN FOSX"/>
    <property type="match status" value="1"/>
</dbReference>
<comment type="caution">
    <text evidence="3">The sequence shown here is derived from an EMBL/GenBank/DDBJ whole genome shotgun (WGS) entry which is preliminary data.</text>
</comment>
<dbReference type="PANTHER" id="PTHR36113">
    <property type="entry name" value="LYASE, PUTATIVE-RELATED-RELATED"/>
    <property type="match status" value="1"/>
</dbReference>
<evidence type="ECO:0000256" key="1">
    <source>
        <dbReference type="ARBA" id="ARBA00022723"/>
    </source>
</evidence>
<dbReference type="PROSITE" id="PS51819">
    <property type="entry name" value="VOC"/>
    <property type="match status" value="1"/>
</dbReference>
<dbReference type="SUPFAM" id="SSF54593">
    <property type="entry name" value="Glyoxalase/Bleomycin resistance protein/Dihydroxybiphenyl dioxygenase"/>
    <property type="match status" value="1"/>
</dbReference>
<keyword evidence="1" id="KW-0479">Metal-binding</keyword>
<dbReference type="InterPro" id="IPR037523">
    <property type="entry name" value="VOC_core"/>
</dbReference>
<keyword evidence="4" id="KW-1185">Reference proteome</keyword>
<dbReference type="EMBL" id="JANRMI010000002">
    <property type="protein sequence ID" value="MDG0815951.1"/>
    <property type="molecule type" value="Genomic_DNA"/>
</dbReference>
<dbReference type="InterPro" id="IPR029068">
    <property type="entry name" value="Glyas_Bleomycin-R_OHBP_Dase"/>
</dbReference>
<dbReference type="InterPro" id="IPR051332">
    <property type="entry name" value="Fosfomycin_Res_Enzymes"/>
</dbReference>
<name>A0ABT6DGH5_9BACT</name>
<reference evidence="3" key="1">
    <citation type="submission" date="2022-08" db="EMBL/GenBank/DDBJ databases">
        <title>Novel Bdellovibrio Species Isolated from Svalbard: Designation Bdellovibrio svalbardensis.</title>
        <authorList>
            <person name="Mitchell R.J."/>
            <person name="Choi S.Y."/>
        </authorList>
    </citation>
    <scope>NUCLEOTIDE SEQUENCE</scope>
    <source>
        <strain evidence="3">PAP01</strain>
    </source>
</reference>
<gene>
    <name evidence="3" type="ORF">NWE73_06235</name>
</gene>
<evidence type="ECO:0000259" key="2">
    <source>
        <dbReference type="PROSITE" id="PS51819"/>
    </source>
</evidence>
<dbReference type="RefSeq" id="WP_277577430.1">
    <property type="nucleotide sequence ID" value="NZ_JANRMI010000002.1"/>
</dbReference>
<accession>A0ABT6DGH5</accession>
<dbReference type="InterPro" id="IPR004360">
    <property type="entry name" value="Glyas_Fos-R_dOase_dom"/>
</dbReference>
<dbReference type="Proteomes" id="UP001152321">
    <property type="component" value="Unassembled WGS sequence"/>
</dbReference>
<evidence type="ECO:0000313" key="4">
    <source>
        <dbReference type="Proteomes" id="UP001152321"/>
    </source>
</evidence>
<dbReference type="Pfam" id="PF00903">
    <property type="entry name" value="Glyoxalase"/>
    <property type="match status" value="1"/>
</dbReference>
<dbReference type="Gene3D" id="3.10.180.10">
    <property type="entry name" value="2,3-Dihydroxybiphenyl 1,2-Dioxygenase, domain 1"/>
    <property type="match status" value="1"/>
</dbReference>
<proteinExistence type="predicted"/>
<sequence length="150" mass="17342">MTKLSHIDLNVSNYAASIRFYDLILTPLGWKRLVCQKEFTTYSDGAMKICLCPTEEKYIAAGFHRKRTGLNHLAFYASSKEEVDQFYSTVLVKNGIACLYEKSPSGDDDYYAVFFEDPDRIKLEVVFAPRYCQPEDWTNTLESNFDPYKV</sequence>
<organism evidence="3 4">
    <name type="scientific">Bdellovibrio svalbardensis</name>
    <dbReference type="NCBI Taxonomy" id="2972972"/>
    <lineage>
        <taxon>Bacteria</taxon>
        <taxon>Pseudomonadati</taxon>
        <taxon>Bdellovibrionota</taxon>
        <taxon>Bdellovibrionia</taxon>
        <taxon>Bdellovibrionales</taxon>
        <taxon>Pseudobdellovibrionaceae</taxon>
        <taxon>Bdellovibrio</taxon>
    </lineage>
</organism>
<protein>
    <submittedName>
        <fullName evidence="3">VOC family protein</fullName>
    </submittedName>
</protein>
<feature type="domain" description="VOC" evidence="2">
    <location>
        <begin position="3"/>
        <end position="128"/>
    </location>
</feature>